<keyword evidence="10" id="KW-0448">Lipopolysaccharide biosynthesis</keyword>
<comment type="cofactor">
    <cofactor evidence="2">
        <name>Mg(2+)</name>
        <dbReference type="ChEBI" id="CHEBI:18420"/>
    </cofactor>
</comment>
<dbReference type="GO" id="GO:0046872">
    <property type="term" value="F:metal ion binding"/>
    <property type="evidence" value="ECO:0007669"/>
    <property type="project" value="UniProtKB-KW"/>
</dbReference>
<dbReference type="SFLD" id="SFLDG01138">
    <property type="entry name" value="C1.6.2:_Deoxy-d-mannose-octulo"/>
    <property type="match status" value="1"/>
</dbReference>
<comment type="similarity">
    <text evidence="3">Belongs to the KdsC family.</text>
</comment>
<sequence length="191" mass="21252">MLDRESYERRLRDVRLLVLDVDGVLTSGEIIFIDDDREAKMFCVRDGSAMFIADLIDLKIAIITARTSKVVERRFSELPVDYLRQGAKNKVSACLSIQRQEGIADHEIAYIGDDLIDLPMLEHAGLGITVSDGHAKLIEVADWVTLAPGGRGAVREVVDDIVTARGLWDNVLDDYRSRQCLPVGQVENEVG</sequence>
<evidence type="ECO:0000256" key="4">
    <source>
        <dbReference type="ARBA" id="ARBA00011881"/>
    </source>
</evidence>
<evidence type="ECO:0000256" key="11">
    <source>
        <dbReference type="ARBA" id="ARBA00031051"/>
    </source>
</evidence>
<dbReference type="SUPFAM" id="SSF56784">
    <property type="entry name" value="HAD-like"/>
    <property type="match status" value="1"/>
</dbReference>
<evidence type="ECO:0000256" key="5">
    <source>
        <dbReference type="ARBA" id="ARBA00013066"/>
    </source>
</evidence>
<dbReference type="PANTHER" id="PTHR21485:SF6">
    <property type="entry name" value="N-ACYLNEURAMINATE CYTIDYLYLTRANSFERASE-RELATED"/>
    <property type="match status" value="1"/>
</dbReference>
<protein>
    <recommendedName>
        <fullName evidence="6">3-deoxy-D-manno-octulosonate 8-phosphate phosphatase KdsC</fullName>
        <ecNumber evidence="5">3.1.3.45</ecNumber>
    </recommendedName>
    <alternativeName>
        <fullName evidence="11">KDO 8-P phosphatase</fullName>
    </alternativeName>
</protein>
<dbReference type="Pfam" id="PF08282">
    <property type="entry name" value="Hydrolase_3"/>
    <property type="match status" value="1"/>
</dbReference>
<dbReference type="InterPro" id="IPR050793">
    <property type="entry name" value="CMP-NeuNAc_synthase"/>
</dbReference>
<accession>A0A381NMC1</accession>
<evidence type="ECO:0000256" key="10">
    <source>
        <dbReference type="ARBA" id="ARBA00022985"/>
    </source>
</evidence>
<comment type="catalytic activity">
    <reaction evidence="1">
        <text>3-deoxy-alpha-D-manno-2-octulosonate-8-phosphate + H2O = 3-deoxy-alpha-D-manno-oct-2-ulosonate + phosphate</text>
        <dbReference type="Rhea" id="RHEA:11500"/>
        <dbReference type="ChEBI" id="CHEBI:15377"/>
        <dbReference type="ChEBI" id="CHEBI:43474"/>
        <dbReference type="ChEBI" id="CHEBI:85985"/>
        <dbReference type="ChEBI" id="CHEBI:85986"/>
        <dbReference type="EC" id="3.1.3.45"/>
    </reaction>
</comment>
<comment type="subunit">
    <text evidence="4">Homotetramer.</text>
</comment>
<keyword evidence="9" id="KW-0460">Magnesium</keyword>
<proteinExistence type="inferred from homology"/>
<dbReference type="PIRSF" id="PIRSF006118">
    <property type="entry name" value="KDO8-P_Ptase"/>
    <property type="match status" value="1"/>
</dbReference>
<evidence type="ECO:0000313" key="12">
    <source>
        <dbReference type="EMBL" id="SUZ55766.1"/>
    </source>
</evidence>
<evidence type="ECO:0000256" key="1">
    <source>
        <dbReference type="ARBA" id="ARBA00000898"/>
    </source>
</evidence>
<keyword evidence="7" id="KW-0479">Metal-binding</keyword>
<evidence type="ECO:0000256" key="6">
    <source>
        <dbReference type="ARBA" id="ARBA00020092"/>
    </source>
</evidence>
<dbReference type="NCBIfam" id="TIGR01670">
    <property type="entry name" value="KdsC-phosphatas"/>
    <property type="match status" value="1"/>
</dbReference>
<organism evidence="12">
    <name type="scientific">marine metagenome</name>
    <dbReference type="NCBI Taxonomy" id="408172"/>
    <lineage>
        <taxon>unclassified sequences</taxon>
        <taxon>metagenomes</taxon>
        <taxon>ecological metagenomes</taxon>
    </lineage>
</organism>
<gene>
    <name evidence="12" type="ORF">METZ01_LOCUS8620</name>
</gene>
<dbReference type="Gene3D" id="3.40.50.1000">
    <property type="entry name" value="HAD superfamily/HAD-like"/>
    <property type="match status" value="1"/>
</dbReference>
<keyword evidence="8" id="KW-0378">Hydrolase</keyword>
<dbReference type="EC" id="3.1.3.45" evidence="5"/>
<evidence type="ECO:0000256" key="3">
    <source>
        <dbReference type="ARBA" id="ARBA00005893"/>
    </source>
</evidence>
<dbReference type="GO" id="GO:0019143">
    <property type="term" value="F:3-deoxy-manno-octulosonate-8-phosphatase activity"/>
    <property type="evidence" value="ECO:0007669"/>
    <property type="project" value="UniProtKB-EC"/>
</dbReference>
<dbReference type="SFLD" id="SFLDS00003">
    <property type="entry name" value="Haloacid_Dehalogenase"/>
    <property type="match status" value="1"/>
</dbReference>
<evidence type="ECO:0000256" key="2">
    <source>
        <dbReference type="ARBA" id="ARBA00001946"/>
    </source>
</evidence>
<name>A0A381NMC1_9ZZZZ</name>
<dbReference type="FunFam" id="3.40.50.1000:FF:000029">
    <property type="entry name" value="3-deoxy-D-manno-octulosonate 8-phosphate phosphatase KdsC"/>
    <property type="match status" value="1"/>
</dbReference>
<dbReference type="EMBL" id="UINC01000459">
    <property type="protein sequence ID" value="SUZ55766.1"/>
    <property type="molecule type" value="Genomic_DNA"/>
</dbReference>
<evidence type="ECO:0000256" key="8">
    <source>
        <dbReference type="ARBA" id="ARBA00022801"/>
    </source>
</evidence>
<dbReference type="InterPro" id="IPR023214">
    <property type="entry name" value="HAD_sf"/>
</dbReference>
<dbReference type="GO" id="GO:0008781">
    <property type="term" value="F:N-acylneuraminate cytidylyltransferase activity"/>
    <property type="evidence" value="ECO:0007669"/>
    <property type="project" value="TreeGrafter"/>
</dbReference>
<dbReference type="PANTHER" id="PTHR21485">
    <property type="entry name" value="HAD SUPERFAMILY MEMBERS CMAS AND KDSC"/>
    <property type="match status" value="1"/>
</dbReference>
<evidence type="ECO:0000256" key="7">
    <source>
        <dbReference type="ARBA" id="ARBA00022723"/>
    </source>
</evidence>
<reference evidence="12" key="1">
    <citation type="submission" date="2018-05" db="EMBL/GenBank/DDBJ databases">
        <authorList>
            <person name="Lanie J.A."/>
            <person name="Ng W.-L."/>
            <person name="Kazmierczak K.M."/>
            <person name="Andrzejewski T.M."/>
            <person name="Davidsen T.M."/>
            <person name="Wayne K.J."/>
            <person name="Tettelin H."/>
            <person name="Glass J.I."/>
            <person name="Rusch D."/>
            <person name="Podicherti R."/>
            <person name="Tsui H.-C.T."/>
            <person name="Winkler M.E."/>
        </authorList>
    </citation>
    <scope>NUCLEOTIDE SEQUENCE</scope>
</reference>
<dbReference type="GO" id="GO:0009103">
    <property type="term" value="P:lipopolysaccharide biosynthetic process"/>
    <property type="evidence" value="ECO:0007669"/>
    <property type="project" value="UniProtKB-KW"/>
</dbReference>
<dbReference type="InterPro" id="IPR036412">
    <property type="entry name" value="HAD-like_sf"/>
</dbReference>
<dbReference type="InterPro" id="IPR010023">
    <property type="entry name" value="KdsC_fam"/>
</dbReference>
<dbReference type="SFLD" id="SFLDG01136">
    <property type="entry name" value="C1.6:_Phosphoserine_Phosphatas"/>
    <property type="match status" value="1"/>
</dbReference>
<evidence type="ECO:0000256" key="9">
    <source>
        <dbReference type="ARBA" id="ARBA00022842"/>
    </source>
</evidence>
<dbReference type="AlphaFoldDB" id="A0A381NMC1"/>